<evidence type="ECO:0000313" key="4">
    <source>
        <dbReference type="Proteomes" id="UP001623349"/>
    </source>
</evidence>
<keyword evidence="4" id="KW-1185">Reference proteome</keyword>
<proteinExistence type="predicted"/>
<feature type="region of interest" description="Disordered" evidence="1">
    <location>
        <begin position="112"/>
        <end position="131"/>
    </location>
</feature>
<accession>A0ABQ0ERE7</accession>
<organism evidence="3 4">
    <name type="scientific">Apodemus speciosus</name>
    <name type="common">Large Japanese field mouse</name>
    <dbReference type="NCBI Taxonomy" id="105296"/>
    <lineage>
        <taxon>Eukaryota</taxon>
        <taxon>Metazoa</taxon>
        <taxon>Chordata</taxon>
        <taxon>Craniata</taxon>
        <taxon>Vertebrata</taxon>
        <taxon>Euteleostomi</taxon>
        <taxon>Mammalia</taxon>
        <taxon>Eutheria</taxon>
        <taxon>Euarchontoglires</taxon>
        <taxon>Glires</taxon>
        <taxon>Rodentia</taxon>
        <taxon>Myomorpha</taxon>
        <taxon>Muroidea</taxon>
        <taxon>Muridae</taxon>
        <taxon>Murinae</taxon>
        <taxon>Apodemus</taxon>
    </lineage>
</organism>
<evidence type="ECO:0000259" key="2">
    <source>
        <dbReference type="Pfam" id="PF17677"/>
    </source>
</evidence>
<comment type="caution">
    <text evidence="3">The sequence shown here is derived from an EMBL/GenBank/DDBJ whole genome shotgun (WGS) entry which is preliminary data.</text>
</comment>
<dbReference type="PANTHER" id="PTHR11607">
    <property type="entry name" value="ALPHA-MANNOSIDASE"/>
    <property type="match status" value="1"/>
</dbReference>
<dbReference type="InterPro" id="IPR011013">
    <property type="entry name" value="Gal_mutarotase_sf_dom"/>
</dbReference>
<sequence>MPRPHNPWPVTLPPNLHLQVLSIPGWKYSRSHAQHLKNLQRGHPEKPRADLQRVLLRLHHLYEAGEDPVLSRPATVDLKVALRGLGSVVAVEERSLTGTWDVHTLKRWHWSTKTSHRKGHHTSPPRSPGGSVITVYPKEIRTFFIHFKQ</sequence>
<dbReference type="Pfam" id="PF17677">
    <property type="entry name" value="Glyco_hydro38C2"/>
    <property type="match status" value="1"/>
</dbReference>
<protein>
    <submittedName>
        <fullName evidence="3">Epididymis-specific alpha-mannosidase</fullName>
    </submittedName>
</protein>
<evidence type="ECO:0000256" key="1">
    <source>
        <dbReference type="SAM" id="MobiDB-lite"/>
    </source>
</evidence>
<dbReference type="InterPro" id="IPR041147">
    <property type="entry name" value="GH38_C"/>
</dbReference>
<feature type="compositionally biased region" description="Basic residues" evidence="1">
    <location>
        <begin position="112"/>
        <end position="123"/>
    </location>
</feature>
<feature type="domain" description="Glycosyl hydrolases family 38 C-terminal" evidence="2">
    <location>
        <begin position="46"/>
        <end position="143"/>
    </location>
</feature>
<dbReference type="PANTHER" id="PTHR11607:SF28">
    <property type="entry name" value="EPIDIDYMIS-SPECIFIC ALPHA-MANNOSIDASE"/>
    <property type="match status" value="1"/>
</dbReference>
<evidence type="ECO:0000313" key="3">
    <source>
        <dbReference type="EMBL" id="GAB1289596.1"/>
    </source>
</evidence>
<gene>
    <name evidence="3" type="ORF">APTSU1_000482600</name>
</gene>
<dbReference type="InterPro" id="IPR050843">
    <property type="entry name" value="Glycosyl_Hydrlase_38"/>
</dbReference>
<reference evidence="3 4" key="1">
    <citation type="submission" date="2024-08" db="EMBL/GenBank/DDBJ databases">
        <title>The draft genome of Apodemus speciosus.</title>
        <authorList>
            <person name="Nabeshima K."/>
            <person name="Suzuki S."/>
            <person name="Onuma M."/>
        </authorList>
    </citation>
    <scope>NUCLEOTIDE SEQUENCE [LARGE SCALE GENOMIC DNA]</scope>
    <source>
        <strain evidence="3">IB14-021</strain>
    </source>
</reference>
<dbReference type="SUPFAM" id="SSF74650">
    <property type="entry name" value="Galactose mutarotase-like"/>
    <property type="match status" value="1"/>
</dbReference>
<name>A0ABQ0ERE7_APOSI</name>
<dbReference type="Gene3D" id="2.60.40.1360">
    <property type="match status" value="1"/>
</dbReference>
<dbReference type="EMBL" id="BAAFST010000005">
    <property type="protein sequence ID" value="GAB1289596.1"/>
    <property type="molecule type" value="Genomic_DNA"/>
</dbReference>
<dbReference type="Proteomes" id="UP001623349">
    <property type="component" value="Unassembled WGS sequence"/>
</dbReference>